<name>A0A8S5QQG6_9CAUD</name>
<protein>
    <submittedName>
        <fullName evidence="1">Uncharacterized protein</fullName>
    </submittedName>
</protein>
<sequence>MWNVDRIHSRSSFFSSSVKSAIISRISFSVILIHLVEFSRSLSATWWFNSACCLPSPAAAFQAACAAEIKL</sequence>
<organism evidence="1">
    <name type="scientific">Siphoviridae sp. ct8LX107</name>
    <dbReference type="NCBI Taxonomy" id="2826169"/>
    <lineage>
        <taxon>Viruses</taxon>
        <taxon>Duplodnaviria</taxon>
        <taxon>Heunggongvirae</taxon>
        <taxon>Uroviricota</taxon>
        <taxon>Caudoviricetes</taxon>
    </lineage>
</organism>
<dbReference type="EMBL" id="BK015706">
    <property type="protein sequence ID" value="DAE21041.1"/>
    <property type="molecule type" value="Genomic_DNA"/>
</dbReference>
<evidence type="ECO:0000313" key="1">
    <source>
        <dbReference type="EMBL" id="DAE21041.1"/>
    </source>
</evidence>
<reference evidence="1" key="1">
    <citation type="journal article" date="2021" name="Proc. Natl. Acad. Sci. U.S.A.">
        <title>A Catalog of Tens of Thousands of Viruses from Human Metagenomes Reveals Hidden Associations with Chronic Diseases.</title>
        <authorList>
            <person name="Tisza M.J."/>
            <person name="Buck C.B."/>
        </authorList>
    </citation>
    <scope>NUCLEOTIDE SEQUENCE</scope>
    <source>
        <strain evidence="1">Ct8LX107</strain>
    </source>
</reference>
<proteinExistence type="predicted"/>
<accession>A0A8S5QQG6</accession>